<dbReference type="RefSeq" id="XP_007769916.1">
    <property type="nucleotide sequence ID" value="XM_007771726.1"/>
</dbReference>
<dbReference type="Proteomes" id="UP000053558">
    <property type="component" value="Unassembled WGS sequence"/>
</dbReference>
<gene>
    <name evidence="1" type="ORF">CONPUDRAFT_154918</name>
</gene>
<dbReference type="EMBL" id="JH711580">
    <property type="protein sequence ID" value="EIW79520.1"/>
    <property type="molecule type" value="Genomic_DNA"/>
</dbReference>
<reference evidence="2" key="1">
    <citation type="journal article" date="2012" name="Science">
        <title>The Paleozoic origin of enzymatic lignin decomposition reconstructed from 31 fungal genomes.</title>
        <authorList>
            <person name="Floudas D."/>
            <person name="Binder M."/>
            <person name="Riley R."/>
            <person name="Barry K."/>
            <person name="Blanchette R.A."/>
            <person name="Henrissat B."/>
            <person name="Martinez A.T."/>
            <person name="Otillar R."/>
            <person name="Spatafora J.W."/>
            <person name="Yadav J.S."/>
            <person name="Aerts A."/>
            <person name="Benoit I."/>
            <person name="Boyd A."/>
            <person name="Carlson A."/>
            <person name="Copeland A."/>
            <person name="Coutinho P.M."/>
            <person name="de Vries R.P."/>
            <person name="Ferreira P."/>
            <person name="Findley K."/>
            <person name="Foster B."/>
            <person name="Gaskell J."/>
            <person name="Glotzer D."/>
            <person name="Gorecki P."/>
            <person name="Heitman J."/>
            <person name="Hesse C."/>
            <person name="Hori C."/>
            <person name="Igarashi K."/>
            <person name="Jurgens J.A."/>
            <person name="Kallen N."/>
            <person name="Kersten P."/>
            <person name="Kohler A."/>
            <person name="Kuees U."/>
            <person name="Kumar T.K.A."/>
            <person name="Kuo A."/>
            <person name="LaButti K."/>
            <person name="Larrondo L.F."/>
            <person name="Lindquist E."/>
            <person name="Ling A."/>
            <person name="Lombard V."/>
            <person name="Lucas S."/>
            <person name="Lundell T."/>
            <person name="Martin R."/>
            <person name="McLaughlin D.J."/>
            <person name="Morgenstern I."/>
            <person name="Morin E."/>
            <person name="Murat C."/>
            <person name="Nagy L.G."/>
            <person name="Nolan M."/>
            <person name="Ohm R.A."/>
            <person name="Patyshakuliyeva A."/>
            <person name="Rokas A."/>
            <person name="Ruiz-Duenas F.J."/>
            <person name="Sabat G."/>
            <person name="Salamov A."/>
            <person name="Samejima M."/>
            <person name="Schmutz J."/>
            <person name="Slot J.C."/>
            <person name="St John F."/>
            <person name="Stenlid J."/>
            <person name="Sun H."/>
            <person name="Sun S."/>
            <person name="Syed K."/>
            <person name="Tsang A."/>
            <person name="Wiebenga A."/>
            <person name="Young D."/>
            <person name="Pisabarro A."/>
            <person name="Eastwood D.C."/>
            <person name="Martin F."/>
            <person name="Cullen D."/>
            <person name="Grigoriev I.V."/>
            <person name="Hibbett D.S."/>
        </authorList>
    </citation>
    <scope>NUCLEOTIDE SEQUENCE [LARGE SCALE GENOMIC DNA]</scope>
    <source>
        <strain evidence="2">RWD-64-598 SS2</strain>
    </source>
</reference>
<evidence type="ECO:0000313" key="2">
    <source>
        <dbReference type="Proteomes" id="UP000053558"/>
    </source>
</evidence>
<evidence type="ECO:0000313" key="1">
    <source>
        <dbReference type="EMBL" id="EIW79520.1"/>
    </source>
</evidence>
<name>A0A5M3MKM4_CONPW</name>
<dbReference type="AlphaFoldDB" id="A0A5M3MKM4"/>
<protein>
    <recommendedName>
        <fullName evidence="3">F-box domain-containing protein</fullName>
    </recommendedName>
</protein>
<proteinExistence type="predicted"/>
<dbReference type="GeneID" id="19203352"/>
<comment type="caution">
    <text evidence="1">The sequence shown here is derived from an EMBL/GenBank/DDBJ whole genome shotgun (WGS) entry which is preliminary data.</text>
</comment>
<sequence>MPKLDWGLGPRTITFDETDVSAAEHVDLELADALSAPASAKTPPFPKLCKLDWEYPGPFSLLRSVARTCQDFKEPALDALYYKIDCLSDVFLTLPKEMLMFHEHSFYGFKTQHVSLVPPVAESTWQFLLGYLRRVRVLDLALDPEQLQLDLDVWCYLLEAELCDYLFPNLQTLILKHRVVHSELLPMLCSPHLTSIELHNFFPVSLDDADKDDESTTLTRDVLKIMGLRKVSRFSADVASMGIRSPEIIVEFVDTLASSFDKSLAKAISITQSVEPNHLPRVTLTLDLLEPLFVYSGLTVLTFTVTAYFELDDFDLASISTALPRLQKLCLGGKVGWRDTYYTSFSGIASILRNCPDLRYLEVIVDATVSRNASFAAQTVPEGGYNTHVREIRLADSPIDDEAFAARQLRRMMPRLRSVIEPSIHTDGTSHCGAWTFKWLHAQKFLD</sequence>
<dbReference type="InterPro" id="IPR032675">
    <property type="entry name" value="LRR_dom_sf"/>
</dbReference>
<keyword evidence="2" id="KW-1185">Reference proteome</keyword>
<evidence type="ECO:0008006" key="3">
    <source>
        <dbReference type="Google" id="ProtNLM"/>
    </source>
</evidence>
<dbReference type="Gene3D" id="3.80.10.10">
    <property type="entry name" value="Ribonuclease Inhibitor"/>
    <property type="match status" value="1"/>
</dbReference>
<accession>A0A5M3MKM4</accession>
<dbReference type="KEGG" id="cput:CONPUDRAFT_154918"/>
<dbReference type="OrthoDB" id="2841072at2759"/>
<dbReference type="SUPFAM" id="SSF52047">
    <property type="entry name" value="RNI-like"/>
    <property type="match status" value="1"/>
</dbReference>
<organism evidence="1 2">
    <name type="scientific">Coniophora puteana (strain RWD-64-598)</name>
    <name type="common">Brown rot fungus</name>
    <dbReference type="NCBI Taxonomy" id="741705"/>
    <lineage>
        <taxon>Eukaryota</taxon>
        <taxon>Fungi</taxon>
        <taxon>Dikarya</taxon>
        <taxon>Basidiomycota</taxon>
        <taxon>Agaricomycotina</taxon>
        <taxon>Agaricomycetes</taxon>
        <taxon>Agaricomycetidae</taxon>
        <taxon>Boletales</taxon>
        <taxon>Coniophorineae</taxon>
        <taxon>Coniophoraceae</taxon>
        <taxon>Coniophora</taxon>
    </lineage>
</organism>